<evidence type="ECO:0000256" key="1">
    <source>
        <dbReference type="ARBA" id="ARBA00004651"/>
    </source>
</evidence>
<feature type="transmembrane region" description="Helical" evidence="7">
    <location>
        <begin position="142"/>
        <end position="163"/>
    </location>
</feature>
<evidence type="ECO:0000256" key="3">
    <source>
        <dbReference type="ARBA" id="ARBA00022475"/>
    </source>
</evidence>
<dbReference type="PROSITE" id="PS50928">
    <property type="entry name" value="ABC_TM1"/>
    <property type="match status" value="1"/>
</dbReference>
<sequence>MTDLTSVFHPGAEPGAADEPHTTAVAGAPVRGGAREVLTFLARRPGLVAAVGWVALVLPAAFAPGLLTSADPLAASPADKLAAPSALHPLGTDELGRDLYARVVHGAGLSLKATVIAVLVGLLAGSVLGLLAGFLRGWADDVIMRVVDVLLAIPGLLLSLALVTALGFGTVNVAVAVGVASVASCARVMRSEVLRVRHSLYVEAAHAGGARWTRVLVRHVLPNSSGPVLVLAALEFGTSILSVSALSFLGYGAQPPTPEWGSLIASGRDYLAVAWWMTTMPGLTIAATVLAANRISRMLDGEWRHRG</sequence>
<evidence type="ECO:0000256" key="5">
    <source>
        <dbReference type="ARBA" id="ARBA00022989"/>
    </source>
</evidence>
<evidence type="ECO:0000256" key="4">
    <source>
        <dbReference type="ARBA" id="ARBA00022692"/>
    </source>
</evidence>
<reference evidence="10 11" key="1">
    <citation type="submission" date="2018-06" db="EMBL/GenBank/DDBJ databases">
        <title>Sphaerisporangium craniellae sp. nov., isolated from a marine sponge in the South China Sea.</title>
        <authorList>
            <person name="Li L."/>
        </authorList>
    </citation>
    <scope>NUCLEOTIDE SEQUENCE [LARGE SCALE GENOMIC DNA]</scope>
    <source>
        <strain evidence="10 11">CCTCC AA 208026</strain>
    </source>
</reference>
<keyword evidence="4 7" id="KW-0812">Transmembrane</keyword>
<feature type="transmembrane region" description="Helical" evidence="7">
    <location>
        <begin position="113"/>
        <end position="135"/>
    </location>
</feature>
<feature type="transmembrane region" description="Helical" evidence="7">
    <location>
        <begin position="47"/>
        <end position="67"/>
    </location>
</feature>
<dbReference type="Gene3D" id="1.10.3720.10">
    <property type="entry name" value="MetI-like"/>
    <property type="match status" value="1"/>
</dbReference>
<evidence type="ECO:0000313" key="10">
    <source>
        <dbReference type="EMBL" id="RCG30836.1"/>
    </source>
</evidence>
<dbReference type="CDD" id="cd06261">
    <property type="entry name" value="TM_PBP2"/>
    <property type="match status" value="1"/>
</dbReference>
<evidence type="ECO:0000259" key="9">
    <source>
        <dbReference type="PROSITE" id="PS50928"/>
    </source>
</evidence>
<evidence type="ECO:0000256" key="8">
    <source>
        <dbReference type="SAM" id="MobiDB-lite"/>
    </source>
</evidence>
<name>A0A367FKC6_9ACTN</name>
<dbReference type="InterPro" id="IPR000515">
    <property type="entry name" value="MetI-like"/>
</dbReference>
<dbReference type="Proteomes" id="UP000253094">
    <property type="component" value="Unassembled WGS sequence"/>
</dbReference>
<keyword evidence="6 7" id="KW-0472">Membrane</keyword>
<protein>
    <submittedName>
        <fullName evidence="10">ABC transporter permease</fullName>
    </submittedName>
</protein>
<dbReference type="PANTHER" id="PTHR43386">
    <property type="entry name" value="OLIGOPEPTIDE TRANSPORT SYSTEM PERMEASE PROTEIN APPC"/>
    <property type="match status" value="1"/>
</dbReference>
<feature type="transmembrane region" description="Helical" evidence="7">
    <location>
        <begin position="273"/>
        <end position="292"/>
    </location>
</feature>
<feature type="transmembrane region" description="Helical" evidence="7">
    <location>
        <begin position="169"/>
        <end position="189"/>
    </location>
</feature>
<dbReference type="GO" id="GO:0055085">
    <property type="term" value="P:transmembrane transport"/>
    <property type="evidence" value="ECO:0007669"/>
    <property type="project" value="InterPro"/>
</dbReference>
<feature type="region of interest" description="Disordered" evidence="8">
    <location>
        <begin position="1"/>
        <end position="23"/>
    </location>
</feature>
<dbReference type="AlphaFoldDB" id="A0A367FKC6"/>
<keyword evidence="11" id="KW-1185">Reference proteome</keyword>
<keyword evidence="3" id="KW-1003">Cell membrane</keyword>
<keyword evidence="5 7" id="KW-1133">Transmembrane helix</keyword>
<dbReference type="RefSeq" id="WP_114028966.1">
    <property type="nucleotide sequence ID" value="NZ_QOIL01000006.1"/>
</dbReference>
<dbReference type="InterPro" id="IPR035906">
    <property type="entry name" value="MetI-like_sf"/>
</dbReference>
<evidence type="ECO:0000256" key="6">
    <source>
        <dbReference type="ARBA" id="ARBA00023136"/>
    </source>
</evidence>
<keyword evidence="2 7" id="KW-0813">Transport</keyword>
<dbReference type="Pfam" id="PF00528">
    <property type="entry name" value="BPD_transp_1"/>
    <property type="match status" value="1"/>
</dbReference>
<organism evidence="10 11">
    <name type="scientific">Sphaerisporangium album</name>
    <dbReference type="NCBI Taxonomy" id="509200"/>
    <lineage>
        <taxon>Bacteria</taxon>
        <taxon>Bacillati</taxon>
        <taxon>Actinomycetota</taxon>
        <taxon>Actinomycetes</taxon>
        <taxon>Streptosporangiales</taxon>
        <taxon>Streptosporangiaceae</taxon>
        <taxon>Sphaerisporangium</taxon>
    </lineage>
</organism>
<gene>
    <name evidence="10" type="ORF">DQ384_12710</name>
</gene>
<feature type="domain" description="ABC transmembrane type-1" evidence="9">
    <location>
        <begin position="107"/>
        <end position="296"/>
    </location>
</feature>
<comment type="subcellular location">
    <subcellularLocation>
        <location evidence="1 7">Cell membrane</location>
        <topology evidence="1 7">Multi-pass membrane protein</topology>
    </subcellularLocation>
</comment>
<accession>A0A367FKC6</accession>
<comment type="caution">
    <text evidence="10">The sequence shown here is derived from an EMBL/GenBank/DDBJ whole genome shotgun (WGS) entry which is preliminary data.</text>
</comment>
<evidence type="ECO:0000256" key="2">
    <source>
        <dbReference type="ARBA" id="ARBA00022448"/>
    </source>
</evidence>
<evidence type="ECO:0000313" key="11">
    <source>
        <dbReference type="Proteomes" id="UP000253094"/>
    </source>
</evidence>
<dbReference type="InterPro" id="IPR050366">
    <property type="entry name" value="BP-dependent_transpt_permease"/>
</dbReference>
<comment type="similarity">
    <text evidence="7">Belongs to the binding-protein-dependent transport system permease family.</text>
</comment>
<dbReference type="EMBL" id="QOIL01000006">
    <property type="protein sequence ID" value="RCG30836.1"/>
    <property type="molecule type" value="Genomic_DNA"/>
</dbReference>
<dbReference type="GO" id="GO:0005886">
    <property type="term" value="C:plasma membrane"/>
    <property type="evidence" value="ECO:0007669"/>
    <property type="project" value="UniProtKB-SubCell"/>
</dbReference>
<dbReference type="SUPFAM" id="SSF161098">
    <property type="entry name" value="MetI-like"/>
    <property type="match status" value="1"/>
</dbReference>
<feature type="transmembrane region" description="Helical" evidence="7">
    <location>
        <begin position="228"/>
        <end position="253"/>
    </location>
</feature>
<evidence type="ECO:0000256" key="7">
    <source>
        <dbReference type="RuleBase" id="RU363032"/>
    </source>
</evidence>
<dbReference type="PANTHER" id="PTHR43386:SF1">
    <property type="entry name" value="D,D-DIPEPTIDE TRANSPORT SYSTEM PERMEASE PROTEIN DDPC-RELATED"/>
    <property type="match status" value="1"/>
</dbReference>
<proteinExistence type="inferred from homology"/>
<dbReference type="OrthoDB" id="6637947at2"/>